<evidence type="ECO:0000256" key="2">
    <source>
        <dbReference type="SAM" id="MobiDB-lite"/>
    </source>
</evidence>
<evidence type="ECO:0000256" key="1">
    <source>
        <dbReference type="SAM" id="Coils"/>
    </source>
</evidence>
<dbReference type="VEuPathDB" id="TriTrypDB:Lsey_0241_0030"/>
<evidence type="ECO:0000313" key="4">
    <source>
        <dbReference type="Proteomes" id="UP000038009"/>
    </source>
</evidence>
<dbReference type="EMBL" id="LJSK01000241">
    <property type="protein sequence ID" value="KPI84663.1"/>
    <property type="molecule type" value="Genomic_DNA"/>
</dbReference>
<dbReference type="OrthoDB" id="241957at2759"/>
<feature type="region of interest" description="Disordered" evidence="2">
    <location>
        <begin position="245"/>
        <end position="268"/>
    </location>
</feature>
<dbReference type="AlphaFoldDB" id="A0A0N1I114"/>
<feature type="compositionally biased region" description="Polar residues" evidence="2">
    <location>
        <begin position="443"/>
        <end position="457"/>
    </location>
</feature>
<reference evidence="3 4" key="1">
    <citation type="journal article" date="2015" name="PLoS Pathog.">
        <title>Leptomonas seymouri: Adaptations to the Dixenous Life Cycle Analyzed by Genome Sequencing, Transcriptome Profiling and Co-infection with Leishmania donovani.</title>
        <authorList>
            <person name="Kraeva N."/>
            <person name="Butenko A."/>
            <person name="Hlavacova J."/>
            <person name="Kostygov A."/>
            <person name="Myskova J."/>
            <person name="Grybchuk D."/>
            <person name="Lestinova T."/>
            <person name="Votypka J."/>
            <person name="Volf P."/>
            <person name="Opperdoes F."/>
            <person name="Flegontov P."/>
            <person name="Lukes J."/>
            <person name="Yurchenko V."/>
        </authorList>
    </citation>
    <scope>NUCLEOTIDE SEQUENCE [LARGE SCALE GENOMIC DNA]</scope>
    <source>
        <strain evidence="3 4">ATCC 30220</strain>
    </source>
</reference>
<keyword evidence="1" id="KW-0175">Coiled coil</keyword>
<organism evidence="3 4">
    <name type="scientific">Leptomonas seymouri</name>
    <dbReference type="NCBI Taxonomy" id="5684"/>
    <lineage>
        <taxon>Eukaryota</taxon>
        <taxon>Discoba</taxon>
        <taxon>Euglenozoa</taxon>
        <taxon>Kinetoplastea</taxon>
        <taxon>Metakinetoplastina</taxon>
        <taxon>Trypanosomatida</taxon>
        <taxon>Trypanosomatidae</taxon>
        <taxon>Leishmaniinae</taxon>
        <taxon>Leptomonas</taxon>
    </lineage>
</organism>
<protein>
    <submittedName>
        <fullName evidence="3">Uncharacterized protein</fullName>
    </submittedName>
</protein>
<evidence type="ECO:0000313" key="3">
    <source>
        <dbReference type="EMBL" id="KPI84663.1"/>
    </source>
</evidence>
<feature type="region of interest" description="Disordered" evidence="2">
    <location>
        <begin position="1087"/>
        <end position="1113"/>
    </location>
</feature>
<feature type="region of interest" description="Disordered" evidence="2">
    <location>
        <begin position="18"/>
        <end position="42"/>
    </location>
</feature>
<feature type="coiled-coil region" evidence="1">
    <location>
        <begin position="302"/>
        <end position="336"/>
    </location>
</feature>
<comment type="caution">
    <text evidence="3">The sequence shown here is derived from an EMBL/GenBank/DDBJ whole genome shotgun (WGS) entry which is preliminary data.</text>
</comment>
<keyword evidence="4" id="KW-1185">Reference proteome</keyword>
<feature type="compositionally biased region" description="Low complexity" evidence="2">
    <location>
        <begin position="942"/>
        <end position="958"/>
    </location>
</feature>
<sequence length="1256" mass="136810">MSEVLVRQLQQVLAPWDSLSDGNEAAPSSTAPQEPAFDSWGSASAQDALTRARAATTKIELARAALALFTSNAGAFRPVLVKVFRFLFDHVDQLRDEVAHNAMERLLWQQGESVRAAAATGPASKASELGGTPEEQSAIVTAYEKVRLTESRMAALVEEASVQRDHFKSQIEAQKKQQYHLEDLLQHQMELTQTLLDHRLRQELVGGGPSAAQSSKAGEEAAGVGTAAPSGAMYAMRLDANRGGDTAGFSAPSSDVSPPPATERKGGMVDVDMAERTRRPAERRDAAYVQRLIQRANREFTLEKTEDQLREMRAHRDELDNKIQSLLKLNTKYARQCVELSTRLSIIHENNIALASDVHLFQRDYFKDQQRLANLQHALHVARGIVLTILQVQPGYQTDEMMAQLEMLDKTSAGTQLKPPEGDNSSLPQHSRWDNATPKPLPTSVNTENTDNATSPTFHPDAVDAIDEALRVVPEPDLRRQLLEILQLDDVDYCGRIKVSLLRLLDLQTRLTERLHDDAVAAAAKVYGGWLAPPCTHGWAPPYGLRPSVPRHLRSATAVPLLFLHPILAEVFVHELLTQRQHLLAYAQAQYEQAKLLASTSAGQTSDGGVPAKAIEMQQCCIIANSIYAVPLPDFIELFILVVWLNRADRYLPLLPSAERTKLEEEAQVRAEARARRASRVVVKGIAPTGGCGTEKRGLLAKSKDPVVHTSLWELRKVLHLMRPSSELAPLPFEGLQLTYALDMASHQVDAGPLTYAYGLTSRGTLCEALLYLLRAEREILLRMCRTVDAAMLAHARGKHSISTTEVECSVSASAASTASKPQGPGTARNVNGWIPTVHFVRILLTMYPGYAVGKLEQLIEAAVSDGTEGAESPATLFYEVLLPGRVLPGPTAATTSVETSIANTTKFSSFFYAAICDDALASMQMVEDSVDDFVRGQQQVGAETAGHTSSAAAAGDSLSGGGGMTSVTARQITTYSFFRIPRLEGQQWGAGLRSAINRWPRLRSTIADPGKGAMDNVQENTRELTEADQVSLVARVPAEEVMPYLRNNVIVRRGFFANSETVVTTAASVASPVGSPISVPKLAVTNESSTTSKVSSNSATITEKSSTKGSSTSELLSLVQSEGWTPTQARLLQQWEVQWAQYGNHSPASSSLAAGVIPSRSLGAPSQMTEYTELLQRLDPHRSRPWGSELVSRDNAVLHPLDYTGDWPPEALDILRRDDVGMSTSAALKHETAKTGKRARRKLVVSPGVRSGTEL</sequence>
<accession>A0A0N1I114</accession>
<feature type="region of interest" description="Disordered" evidence="2">
    <location>
        <begin position="413"/>
        <end position="459"/>
    </location>
</feature>
<dbReference type="Proteomes" id="UP000038009">
    <property type="component" value="Unassembled WGS sequence"/>
</dbReference>
<name>A0A0N1I114_LEPSE</name>
<proteinExistence type="predicted"/>
<gene>
    <name evidence="3" type="ORF">ABL78_6279</name>
</gene>
<feature type="region of interest" description="Disordered" evidence="2">
    <location>
        <begin position="942"/>
        <end position="961"/>
    </location>
</feature>
<dbReference type="OMA" id="FYTAICD"/>